<gene>
    <name evidence="2" type="ORF">LCGC14_2229000</name>
</gene>
<evidence type="ECO:0000256" key="1">
    <source>
        <dbReference type="SAM" id="MobiDB-lite"/>
    </source>
</evidence>
<protein>
    <submittedName>
        <fullName evidence="2">Uncharacterized protein</fullName>
    </submittedName>
</protein>
<comment type="caution">
    <text evidence="2">The sequence shown here is derived from an EMBL/GenBank/DDBJ whole genome shotgun (WGS) entry which is preliminary data.</text>
</comment>
<name>A0A0F9D8R0_9ZZZZ</name>
<reference evidence="2" key="1">
    <citation type="journal article" date="2015" name="Nature">
        <title>Complex archaea that bridge the gap between prokaryotes and eukaryotes.</title>
        <authorList>
            <person name="Spang A."/>
            <person name="Saw J.H."/>
            <person name="Jorgensen S.L."/>
            <person name="Zaremba-Niedzwiedzka K."/>
            <person name="Martijn J."/>
            <person name="Lind A.E."/>
            <person name="van Eijk R."/>
            <person name="Schleper C."/>
            <person name="Guy L."/>
            <person name="Ettema T.J."/>
        </authorList>
    </citation>
    <scope>NUCLEOTIDE SEQUENCE</scope>
</reference>
<accession>A0A0F9D8R0</accession>
<dbReference type="AlphaFoldDB" id="A0A0F9D8R0"/>
<sequence length="108" mass="11856">MENVASGKKEGRNMASKQNSSTDWLRELLSGYADHIELTPSPAFLNRCRKAAFEALAMAPVDREVMVGAVAVEFEVIVDPIRIRVAPAVFKKAKGPSSGRPRKKKDKS</sequence>
<feature type="region of interest" description="Disordered" evidence="1">
    <location>
        <begin position="1"/>
        <end position="21"/>
    </location>
</feature>
<organism evidence="2">
    <name type="scientific">marine sediment metagenome</name>
    <dbReference type="NCBI Taxonomy" id="412755"/>
    <lineage>
        <taxon>unclassified sequences</taxon>
        <taxon>metagenomes</taxon>
        <taxon>ecological metagenomes</taxon>
    </lineage>
</organism>
<dbReference type="EMBL" id="LAZR01029947">
    <property type="protein sequence ID" value="KKL58078.1"/>
    <property type="molecule type" value="Genomic_DNA"/>
</dbReference>
<evidence type="ECO:0000313" key="2">
    <source>
        <dbReference type="EMBL" id="KKL58078.1"/>
    </source>
</evidence>
<proteinExistence type="predicted"/>